<comment type="caution">
    <text evidence="2">The sequence shown here is derived from an EMBL/GenBank/DDBJ whole genome shotgun (WGS) entry which is preliminary data.</text>
</comment>
<dbReference type="EMBL" id="CAKMMG010000001">
    <property type="protein sequence ID" value="CAH1195328.1"/>
    <property type="molecule type" value="Genomic_DNA"/>
</dbReference>
<organism evidence="2 3">
    <name type="scientific">Paenibacillus auburnensis</name>
    <dbReference type="NCBI Taxonomy" id="2905649"/>
    <lineage>
        <taxon>Bacteria</taxon>
        <taxon>Bacillati</taxon>
        <taxon>Bacillota</taxon>
        <taxon>Bacilli</taxon>
        <taxon>Bacillales</taxon>
        <taxon>Paenibacillaceae</taxon>
        <taxon>Paenibacillus</taxon>
    </lineage>
</organism>
<accession>A0ABN8G589</accession>
<dbReference type="Proteomes" id="UP000838324">
    <property type="component" value="Unassembled WGS sequence"/>
</dbReference>
<reference evidence="2" key="1">
    <citation type="submission" date="2022-01" db="EMBL/GenBank/DDBJ databases">
        <authorList>
            <person name="Criscuolo A."/>
        </authorList>
    </citation>
    <scope>NUCLEOTIDE SEQUENCE</scope>
    <source>
        <strain evidence="2">CIP111892</strain>
    </source>
</reference>
<evidence type="ECO:0000313" key="3">
    <source>
        <dbReference type="Proteomes" id="UP000838324"/>
    </source>
</evidence>
<dbReference type="InterPro" id="IPR004843">
    <property type="entry name" value="Calcineurin-like_PHP"/>
</dbReference>
<protein>
    <submittedName>
        <fullName evidence="2">3',5'-cyclic adenosine monophosphate phosphodiesterase CpdA</fullName>
        <ecNumber evidence="2">3.1.4.53</ecNumber>
    </submittedName>
</protein>
<dbReference type="CDD" id="cd07383">
    <property type="entry name" value="MPP_Dcr2"/>
    <property type="match status" value="1"/>
</dbReference>
<evidence type="ECO:0000259" key="1">
    <source>
        <dbReference type="Pfam" id="PF00149"/>
    </source>
</evidence>
<name>A0ABN8G589_9BACL</name>
<dbReference type="EC" id="3.1.4.53" evidence="2"/>
<evidence type="ECO:0000313" key="2">
    <source>
        <dbReference type="EMBL" id="CAH1195328.1"/>
    </source>
</evidence>
<dbReference type="RefSeq" id="WP_236332395.1">
    <property type="nucleotide sequence ID" value="NZ_CAKMMG010000001.1"/>
</dbReference>
<keyword evidence="2" id="KW-0378">Hydrolase</keyword>
<dbReference type="PANTHER" id="PTHR32440">
    <property type="entry name" value="PHOSPHATASE DCR2-RELATED-RELATED"/>
    <property type="match status" value="1"/>
</dbReference>
<sequence length="315" mass="35385">MSGNLSFRQDGTFTIVQFTDLHWMDGRAEDQRTRELMERVLEAKQPDLVVFTGDLIYTGPVSPGDQECTQPEQAFREAVAAVETAGIPWAFVFGNHDTEKLITRQELMQIALEHPHTLAEPGPEEIAGTGNYSLEIAGPDGRAAAHLYFLDTGSYSEVEHVPGYNWVQRDQISWLTNESARLNPQAGAAKLPALAFFHIPIPEYQEMWDTQICRGQKFERVCSPVINSGLFVALLEMEDVRGTFCGHDHVNDYTGSLHGIRLCYGRATGYNTYGREGFMRGARIIRMTLGSQDFDTWLRLEDGSVIMEQPVHDPE</sequence>
<keyword evidence="3" id="KW-1185">Reference proteome</keyword>
<gene>
    <name evidence="2" type="primary">cpdA_3</name>
    <name evidence="2" type="ORF">PAECIP111892_02016</name>
</gene>
<dbReference type="InterPro" id="IPR029052">
    <property type="entry name" value="Metallo-depent_PP-like"/>
</dbReference>
<dbReference type="GO" id="GO:0004115">
    <property type="term" value="F:3',5'-cyclic-AMP phosphodiesterase activity"/>
    <property type="evidence" value="ECO:0007669"/>
    <property type="project" value="UniProtKB-EC"/>
</dbReference>
<proteinExistence type="predicted"/>
<dbReference type="Pfam" id="PF00149">
    <property type="entry name" value="Metallophos"/>
    <property type="match status" value="1"/>
</dbReference>
<dbReference type="Gene3D" id="3.60.21.10">
    <property type="match status" value="1"/>
</dbReference>
<dbReference type="InterPro" id="IPR011230">
    <property type="entry name" value="PAP14/16/28/29"/>
</dbReference>
<dbReference type="SUPFAM" id="SSF56300">
    <property type="entry name" value="Metallo-dependent phosphatases"/>
    <property type="match status" value="1"/>
</dbReference>
<dbReference type="PIRSF" id="PIRSF030250">
    <property type="entry name" value="Ptase_At2g46880"/>
    <property type="match status" value="1"/>
</dbReference>
<feature type="domain" description="Calcineurin-like phosphoesterase" evidence="1">
    <location>
        <begin position="14"/>
        <end position="250"/>
    </location>
</feature>